<dbReference type="GO" id="GO:0008233">
    <property type="term" value="F:peptidase activity"/>
    <property type="evidence" value="ECO:0007669"/>
    <property type="project" value="InterPro"/>
</dbReference>
<sequence>EKALQNPRCSLVVLWIESPGGSVTETKLLTHKLKVLQKKYGKQIYVYSERILASGAYWVASAFEKIIISPAGRAGSIGVYMVREDYSDLYDMLGLKYHYIASDSTKVMGNPSDSMKDWERDYWQWSINLTHAAFMQHVWKYRAPQLIAAYKLRNMKNVITKQDTLMVAMQFRQIANGILYNSKYIITTGLIDGVMYFDEFIKTLQFDGFTVVTIDGKIITEFYPSKDKKDK</sequence>
<feature type="domain" description="Peptidase S49" evidence="2">
    <location>
        <begin position="38"/>
        <end position="143"/>
    </location>
</feature>
<proteinExistence type="inferred from homology"/>
<protein>
    <recommendedName>
        <fullName evidence="2">Peptidase S49 domain-containing protein</fullName>
    </recommendedName>
</protein>
<feature type="non-terminal residue" evidence="3">
    <location>
        <position position="1"/>
    </location>
</feature>
<comment type="similarity">
    <text evidence="1">Belongs to the peptidase S49 family.</text>
</comment>
<name>A0A0F8Y5L8_9ZZZZ</name>
<gene>
    <name evidence="3" type="ORF">LCGC14_3135070</name>
</gene>
<evidence type="ECO:0000259" key="2">
    <source>
        <dbReference type="Pfam" id="PF01343"/>
    </source>
</evidence>
<accession>A0A0F8Y5L8</accession>
<dbReference type="SUPFAM" id="SSF52096">
    <property type="entry name" value="ClpP/crotonase"/>
    <property type="match status" value="1"/>
</dbReference>
<dbReference type="PANTHER" id="PTHR42987:SF4">
    <property type="entry name" value="PROTEASE SOHB-RELATED"/>
    <property type="match status" value="1"/>
</dbReference>
<dbReference type="PANTHER" id="PTHR42987">
    <property type="entry name" value="PEPTIDASE S49"/>
    <property type="match status" value="1"/>
</dbReference>
<comment type="caution">
    <text evidence="3">The sequence shown here is derived from an EMBL/GenBank/DDBJ whole genome shotgun (WGS) entry which is preliminary data.</text>
</comment>
<evidence type="ECO:0000256" key="1">
    <source>
        <dbReference type="ARBA" id="ARBA00008683"/>
    </source>
</evidence>
<dbReference type="Gene3D" id="3.90.226.10">
    <property type="entry name" value="2-enoyl-CoA Hydratase, Chain A, domain 1"/>
    <property type="match status" value="1"/>
</dbReference>
<dbReference type="InterPro" id="IPR002142">
    <property type="entry name" value="Peptidase_S49"/>
</dbReference>
<evidence type="ECO:0000313" key="3">
    <source>
        <dbReference type="EMBL" id="KKK49439.1"/>
    </source>
</evidence>
<dbReference type="InterPro" id="IPR029045">
    <property type="entry name" value="ClpP/crotonase-like_dom_sf"/>
</dbReference>
<dbReference type="Pfam" id="PF01343">
    <property type="entry name" value="Peptidase_S49"/>
    <property type="match status" value="1"/>
</dbReference>
<dbReference type="AlphaFoldDB" id="A0A0F8Y5L8"/>
<dbReference type="EMBL" id="LAZR01068542">
    <property type="protein sequence ID" value="KKK49439.1"/>
    <property type="molecule type" value="Genomic_DNA"/>
</dbReference>
<organism evidence="3">
    <name type="scientific">marine sediment metagenome</name>
    <dbReference type="NCBI Taxonomy" id="412755"/>
    <lineage>
        <taxon>unclassified sequences</taxon>
        <taxon>metagenomes</taxon>
        <taxon>ecological metagenomes</taxon>
    </lineage>
</organism>
<reference evidence="3" key="1">
    <citation type="journal article" date="2015" name="Nature">
        <title>Complex archaea that bridge the gap between prokaryotes and eukaryotes.</title>
        <authorList>
            <person name="Spang A."/>
            <person name="Saw J.H."/>
            <person name="Jorgensen S.L."/>
            <person name="Zaremba-Niedzwiedzka K."/>
            <person name="Martijn J."/>
            <person name="Lind A.E."/>
            <person name="van Eijk R."/>
            <person name="Schleper C."/>
            <person name="Guy L."/>
            <person name="Ettema T.J."/>
        </authorList>
    </citation>
    <scope>NUCLEOTIDE SEQUENCE</scope>
</reference>
<dbReference type="GO" id="GO:0006508">
    <property type="term" value="P:proteolysis"/>
    <property type="evidence" value="ECO:0007669"/>
    <property type="project" value="InterPro"/>
</dbReference>